<feature type="non-terminal residue" evidence="2">
    <location>
        <position position="71"/>
    </location>
</feature>
<evidence type="ECO:0000313" key="3">
    <source>
        <dbReference type="Proteomes" id="UP000265520"/>
    </source>
</evidence>
<evidence type="ECO:0000313" key="2">
    <source>
        <dbReference type="EMBL" id="MCI20553.1"/>
    </source>
</evidence>
<reference evidence="2 3" key="1">
    <citation type="journal article" date="2018" name="Front. Plant Sci.">
        <title>Red Clover (Trifolium pratense) and Zigzag Clover (T. medium) - A Picture of Genomic Similarities and Differences.</title>
        <authorList>
            <person name="Dluhosova J."/>
            <person name="Istvanek J."/>
            <person name="Nedelnik J."/>
            <person name="Repkova J."/>
        </authorList>
    </citation>
    <scope>NUCLEOTIDE SEQUENCE [LARGE SCALE GENOMIC DNA]</scope>
    <source>
        <strain evidence="3">cv. 10/8</strain>
        <tissue evidence="2">Leaf</tissue>
    </source>
</reference>
<dbReference type="Proteomes" id="UP000265520">
    <property type="component" value="Unassembled WGS sequence"/>
</dbReference>
<keyword evidence="2" id="KW-0378">Hydrolase</keyword>
<sequence>MVDSSSESSLFSSSDASSCSTASTKDSASTVDFSDYIFGEAGSNWHGHYGISSNSAASSSYDNLHTDFSVD</sequence>
<keyword evidence="3" id="KW-1185">Reference proteome</keyword>
<evidence type="ECO:0000256" key="1">
    <source>
        <dbReference type="SAM" id="MobiDB-lite"/>
    </source>
</evidence>
<proteinExistence type="predicted"/>
<dbReference type="AlphaFoldDB" id="A0A392Q832"/>
<name>A0A392Q832_9FABA</name>
<dbReference type="GO" id="GO:0016787">
    <property type="term" value="F:hydrolase activity"/>
    <property type="evidence" value="ECO:0007669"/>
    <property type="project" value="UniProtKB-KW"/>
</dbReference>
<protein>
    <submittedName>
        <fullName evidence="2">Ubiquitin carboxyl-terminal hydrolase</fullName>
    </submittedName>
</protein>
<accession>A0A392Q832</accession>
<organism evidence="2 3">
    <name type="scientific">Trifolium medium</name>
    <dbReference type="NCBI Taxonomy" id="97028"/>
    <lineage>
        <taxon>Eukaryota</taxon>
        <taxon>Viridiplantae</taxon>
        <taxon>Streptophyta</taxon>
        <taxon>Embryophyta</taxon>
        <taxon>Tracheophyta</taxon>
        <taxon>Spermatophyta</taxon>
        <taxon>Magnoliopsida</taxon>
        <taxon>eudicotyledons</taxon>
        <taxon>Gunneridae</taxon>
        <taxon>Pentapetalae</taxon>
        <taxon>rosids</taxon>
        <taxon>fabids</taxon>
        <taxon>Fabales</taxon>
        <taxon>Fabaceae</taxon>
        <taxon>Papilionoideae</taxon>
        <taxon>50 kb inversion clade</taxon>
        <taxon>NPAAA clade</taxon>
        <taxon>Hologalegina</taxon>
        <taxon>IRL clade</taxon>
        <taxon>Trifolieae</taxon>
        <taxon>Trifolium</taxon>
    </lineage>
</organism>
<feature type="region of interest" description="Disordered" evidence="1">
    <location>
        <begin position="1"/>
        <end position="28"/>
    </location>
</feature>
<dbReference type="EMBL" id="LXQA010120433">
    <property type="protein sequence ID" value="MCI20553.1"/>
    <property type="molecule type" value="Genomic_DNA"/>
</dbReference>
<comment type="caution">
    <text evidence="2">The sequence shown here is derived from an EMBL/GenBank/DDBJ whole genome shotgun (WGS) entry which is preliminary data.</text>
</comment>